<evidence type="ECO:0000313" key="7">
    <source>
        <dbReference type="EMBL" id="AYO30198.1"/>
    </source>
</evidence>
<dbReference type="GO" id="GO:0005886">
    <property type="term" value="C:plasma membrane"/>
    <property type="evidence" value="ECO:0007669"/>
    <property type="project" value="UniProtKB-SubCell"/>
</dbReference>
<evidence type="ECO:0000256" key="1">
    <source>
        <dbReference type="ARBA" id="ARBA00004651"/>
    </source>
</evidence>
<feature type="transmembrane region" description="Helical" evidence="6">
    <location>
        <begin position="6"/>
        <end position="29"/>
    </location>
</feature>
<protein>
    <submittedName>
        <fullName evidence="7">Lysine transporter LysE</fullName>
    </submittedName>
</protein>
<dbReference type="KEGG" id="bacg:D2962_05840"/>
<evidence type="ECO:0000256" key="3">
    <source>
        <dbReference type="ARBA" id="ARBA00022692"/>
    </source>
</evidence>
<organism evidence="7 8">
    <name type="scientific">Biomaibacter acetigenes</name>
    <dbReference type="NCBI Taxonomy" id="2316383"/>
    <lineage>
        <taxon>Bacteria</taxon>
        <taxon>Bacillati</taxon>
        <taxon>Bacillota</taxon>
        <taxon>Clostridia</taxon>
        <taxon>Thermosediminibacterales</taxon>
        <taxon>Tepidanaerobacteraceae</taxon>
        <taxon>Biomaibacter</taxon>
    </lineage>
</organism>
<feature type="transmembrane region" description="Helical" evidence="6">
    <location>
        <begin position="112"/>
        <end position="133"/>
    </location>
</feature>
<dbReference type="PANTHER" id="PTHR38825:SF1">
    <property type="entry name" value="TRANSPORTER, LYSE FAMILY"/>
    <property type="match status" value="1"/>
</dbReference>
<proteinExistence type="predicted"/>
<feature type="transmembrane region" description="Helical" evidence="6">
    <location>
        <begin position="153"/>
        <end position="176"/>
    </location>
</feature>
<accession>A0A3G2R4Z7</accession>
<name>A0A3G2R4Z7_9FIRM</name>
<reference evidence="7 8" key="1">
    <citation type="submission" date="2018-10" db="EMBL/GenBank/DDBJ databases">
        <authorList>
            <person name="Zhang X."/>
        </authorList>
    </citation>
    <scope>NUCLEOTIDE SEQUENCE [LARGE SCALE GENOMIC DNA]</scope>
    <source>
        <strain evidence="7 8">SK-G1</strain>
    </source>
</reference>
<evidence type="ECO:0000256" key="6">
    <source>
        <dbReference type="SAM" id="Phobius"/>
    </source>
</evidence>
<keyword evidence="5 6" id="KW-0472">Membrane</keyword>
<dbReference type="EMBL" id="CP033169">
    <property type="protein sequence ID" value="AYO30198.1"/>
    <property type="molecule type" value="Genomic_DNA"/>
</dbReference>
<evidence type="ECO:0000256" key="2">
    <source>
        <dbReference type="ARBA" id="ARBA00022475"/>
    </source>
</evidence>
<dbReference type="GO" id="GO:0006865">
    <property type="term" value="P:amino acid transport"/>
    <property type="evidence" value="ECO:0007669"/>
    <property type="project" value="InterPro"/>
</dbReference>
<gene>
    <name evidence="7" type="ORF">D2962_05840</name>
</gene>
<dbReference type="RefSeq" id="WP_122014441.1">
    <property type="nucleotide sequence ID" value="NZ_CP033169.1"/>
</dbReference>
<dbReference type="PANTHER" id="PTHR38825">
    <property type="entry name" value="LYSINE EXPORTER PROTEIN (LYSE/YGGA)"/>
    <property type="match status" value="1"/>
</dbReference>
<dbReference type="InterPro" id="IPR001123">
    <property type="entry name" value="LeuE-type"/>
</dbReference>
<dbReference type="AlphaFoldDB" id="A0A3G2R4Z7"/>
<dbReference type="Proteomes" id="UP000280960">
    <property type="component" value="Chromosome"/>
</dbReference>
<keyword evidence="4 6" id="KW-1133">Transmembrane helix</keyword>
<feature type="transmembrane region" description="Helical" evidence="6">
    <location>
        <begin position="41"/>
        <end position="64"/>
    </location>
</feature>
<feature type="transmembrane region" description="Helical" evidence="6">
    <location>
        <begin position="188"/>
        <end position="206"/>
    </location>
</feature>
<evidence type="ECO:0000313" key="8">
    <source>
        <dbReference type="Proteomes" id="UP000280960"/>
    </source>
</evidence>
<keyword evidence="2" id="KW-1003">Cell membrane</keyword>
<comment type="subcellular location">
    <subcellularLocation>
        <location evidence="1">Cell membrane</location>
        <topology evidence="1">Multi-pass membrane protein</topology>
    </subcellularLocation>
</comment>
<keyword evidence="8" id="KW-1185">Reference proteome</keyword>
<evidence type="ECO:0000256" key="5">
    <source>
        <dbReference type="ARBA" id="ARBA00023136"/>
    </source>
</evidence>
<keyword evidence="3 6" id="KW-0812">Transmembrane</keyword>
<evidence type="ECO:0000256" key="4">
    <source>
        <dbReference type="ARBA" id="ARBA00022989"/>
    </source>
</evidence>
<dbReference type="Pfam" id="PF01810">
    <property type="entry name" value="LysE"/>
    <property type="match status" value="1"/>
</dbReference>
<sequence>MNLSSIFITAFLVGLSGAMMPGPLVTIALNESLKSGLGANLLVSSGHALMEALLVLVLALGLGSMLNQPFIMGFIGIIGSLFLFKMTFDMIRDVHLGKISLDMKASPGSSRNFGPGLSGIFATISNPYWFLWWVTIGSNYVALSLKNGMAGILSFYFGHILSDFSWLFIVGIMVVTGKKFISDTVYRSLILIMGVFLGILSMYFLYSGIKFLS</sequence>